<keyword evidence="11" id="KW-1185">Reference proteome</keyword>
<dbReference type="Proteomes" id="UP001201163">
    <property type="component" value="Unassembled WGS sequence"/>
</dbReference>
<reference evidence="10" key="1">
    <citation type="submission" date="2022-01" db="EMBL/GenBank/DDBJ databases">
        <title>Comparative genomics reveals a dynamic genome evolution in the ectomycorrhizal milk-cap (Lactarius) mushrooms.</title>
        <authorList>
            <consortium name="DOE Joint Genome Institute"/>
            <person name="Lebreton A."/>
            <person name="Tang N."/>
            <person name="Kuo A."/>
            <person name="LaButti K."/>
            <person name="Drula E."/>
            <person name="Barry K."/>
            <person name="Clum A."/>
            <person name="Lipzen A."/>
            <person name="Mousain D."/>
            <person name="Ng V."/>
            <person name="Wang R."/>
            <person name="Wang X."/>
            <person name="Dai Y."/>
            <person name="Henrissat B."/>
            <person name="Grigoriev I.V."/>
            <person name="Guerin-Laguette A."/>
            <person name="Yu F."/>
            <person name="Martin F.M."/>
        </authorList>
    </citation>
    <scope>NUCLEOTIDE SEQUENCE</scope>
    <source>
        <strain evidence="10">QP</strain>
    </source>
</reference>
<dbReference type="GO" id="GO:0045047">
    <property type="term" value="P:protein targeting to ER"/>
    <property type="evidence" value="ECO:0007669"/>
    <property type="project" value="TreeGrafter"/>
</dbReference>
<sequence>MTSLQKYLEGKIDFEGQKLVERISHYAVMELAIFAFFLGFLFQSIQMTFMVFGVGVGIVLAIIIPPWPMFNQHPVTWLPSKGTKEKQQ</sequence>
<evidence type="ECO:0000256" key="6">
    <source>
        <dbReference type="ARBA" id="ARBA00022989"/>
    </source>
</evidence>
<keyword evidence="5" id="KW-0256">Endoplasmic reticulum</keyword>
<comment type="similarity">
    <text evidence="2">Belongs to the SPCS1 family.</text>
</comment>
<evidence type="ECO:0000256" key="9">
    <source>
        <dbReference type="SAM" id="Phobius"/>
    </source>
</evidence>
<keyword evidence="6 9" id="KW-1133">Transmembrane helix</keyword>
<gene>
    <name evidence="10" type="ORF">EDB92DRAFT_1852719</name>
</gene>
<accession>A0AAD4LLP6</accession>
<dbReference type="GO" id="GO:0006465">
    <property type="term" value="P:signal peptide processing"/>
    <property type="evidence" value="ECO:0007669"/>
    <property type="project" value="InterPro"/>
</dbReference>
<keyword evidence="7 9" id="KW-0472">Membrane</keyword>
<dbReference type="InterPro" id="IPR009542">
    <property type="entry name" value="Spc1/SPCS1"/>
</dbReference>
<feature type="transmembrane region" description="Helical" evidence="9">
    <location>
        <begin position="49"/>
        <end position="70"/>
    </location>
</feature>
<dbReference type="PANTHER" id="PTHR13202">
    <property type="entry name" value="MICROSOMAL SIGNAL PEPTIDASE 12 KDA SUBUNIT"/>
    <property type="match status" value="1"/>
</dbReference>
<comment type="function">
    <text evidence="8">Component of the signal peptidase complex (SPC) which catalyzes the cleavage of N-terminal signal sequences from nascent proteins as they are translocated into the lumen of the endoplasmic reticulum. Dispensable for SPC enzymatic activity.</text>
</comment>
<dbReference type="Pfam" id="PF06645">
    <property type="entry name" value="SPC12"/>
    <property type="match status" value="1"/>
</dbReference>
<dbReference type="PANTHER" id="PTHR13202:SF0">
    <property type="entry name" value="SIGNAL PEPTIDASE COMPLEX SUBUNIT 1"/>
    <property type="match status" value="1"/>
</dbReference>
<evidence type="ECO:0000256" key="1">
    <source>
        <dbReference type="ARBA" id="ARBA00004477"/>
    </source>
</evidence>
<keyword evidence="4 9" id="KW-0812">Transmembrane</keyword>
<evidence type="ECO:0000256" key="2">
    <source>
        <dbReference type="ARBA" id="ARBA00005245"/>
    </source>
</evidence>
<evidence type="ECO:0000256" key="4">
    <source>
        <dbReference type="ARBA" id="ARBA00022692"/>
    </source>
</evidence>
<dbReference type="GO" id="GO:0005787">
    <property type="term" value="C:signal peptidase complex"/>
    <property type="evidence" value="ECO:0007669"/>
    <property type="project" value="InterPro"/>
</dbReference>
<evidence type="ECO:0000313" key="11">
    <source>
        <dbReference type="Proteomes" id="UP001201163"/>
    </source>
</evidence>
<organism evidence="10 11">
    <name type="scientific">Lactarius akahatsu</name>
    <dbReference type="NCBI Taxonomy" id="416441"/>
    <lineage>
        <taxon>Eukaryota</taxon>
        <taxon>Fungi</taxon>
        <taxon>Dikarya</taxon>
        <taxon>Basidiomycota</taxon>
        <taxon>Agaricomycotina</taxon>
        <taxon>Agaricomycetes</taxon>
        <taxon>Russulales</taxon>
        <taxon>Russulaceae</taxon>
        <taxon>Lactarius</taxon>
    </lineage>
</organism>
<evidence type="ECO:0000256" key="7">
    <source>
        <dbReference type="ARBA" id="ARBA00023136"/>
    </source>
</evidence>
<evidence type="ECO:0000256" key="5">
    <source>
        <dbReference type="ARBA" id="ARBA00022824"/>
    </source>
</evidence>
<evidence type="ECO:0000313" key="10">
    <source>
        <dbReference type="EMBL" id="KAH8993681.1"/>
    </source>
</evidence>
<feature type="transmembrane region" description="Helical" evidence="9">
    <location>
        <begin position="23"/>
        <end position="42"/>
    </location>
</feature>
<dbReference type="EMBL" id="JAKELL010000017">
    <property type="protein sequence ID" value="KAH8993681.1"/>
    <property type="molecule type" value="Genomic_DNA"/>
</dbReference>
<dbReference type="AlphaFoldDB" id="A0AAD4LLP6"/>
<comment type="caution">
    <text evidence="10">The sequence shown here is derived from an EMBL/GenBank/DDBJ whole genome shotgun (WGS) entry which is preliminary data.</text>
</comment>
<evidence type="ECO:0000256" key="8">
    <source>
        <dbReference type="ARBA" id="ARBA00045204"/>
    </source>
</evidence>
<protein>
    <recommendedName>
        <fullName evidence="3">Signal peptidase complex subunit 1</fullName>
    </recommendedName>
</protein>
<evidence type="ECO:0000256" key="3">
    <source>
        <dbReference type="ARBA" id="ARBA00017059"/>
    </source>
</evidence>
<comment type="subcellular location">
    <subcellularLocation>
        <location evidence="1">Endoplasmic reticulum membrane</location>
        <topology evidence="1">Multi-pass membrane protein</topology>
    </subcellularLocation>
</comment>
<name>A0AAD4LLP6_9AGAM</name>
<proteinExistence type="inferred from homology"/>